<protein>
    <recommendedName>
        <fullName evidence="1">tRNA 5-carboxymethoxyuridine methyltransferase</fullName>
        <ecNumber evidence="1">2.1.1.-</ecNumber>
    </recommendedName>
    <alternativeName>
        <fullName evidence="1">cmo5U methyltransferase</fullName>
    </alternativeName>
</protein>
<name>A0ABV8V1X7_9GAMM</name>
<comment type="similarity">
    <text evidence="1">Belongs to the class I-like SAM-binding methyltransferase superfamily. CmoM family.</text>
</comment>
<comment type="caution">
    <text evidence="3">The sequence shown here is derived from an EMBL/GenBank/DDBJ whole genome shotgun (WGS) entry which is preliminary data.</text>
</comment>
<dbReference type="GO" id="GO:0032259">
    <property type="term" value="P:methylation"/>
    <property type="evidence" value="ECO:0007669"/>
    <property type="project" value="UniProtKB-KW"/>
</dbReference>
<evidence type="ECO:0000313" key="4">
    <source>
        <dbReference type="Proteomes" id="UP001595840"/>
    </source>
</evidence>
<organism evidence="3 4">
    <name type="scientific">Simiduia curdlanivorans</name>
    <dbReference type="NCBI Taxonomy" id="1492769"/>
    <lineage>
        <taxon>Bacteria</taxon>
        <taxon>Pseudomonadati</taxon>
        <taxon>Pseudomonadota</taxon>
        <taxon>Gammaproteobacteria</taxon>
        <taxon>Cellvibrionales</taxon>
        <taxon>Cellvibrionaceae</taxon>
        <taxon>Simiduia</taxon>
    </lineage>
</organism>
<dbReference type="InterPro" id="IPR033664">
    <property type="entry name" value="Cmo5U_methylTrfase"/>
</dbReference>
<dbReference type="EC" id="2.1.1.-" evidence="1"/>
<feature type="binding site" evidence="1">
    <location>
        <position position="39"/>
    </location>
    <ligand>
        <name>S-adenosyl-L-methionine</name>
        <dbReference type="ChEBI" id="CHEBI:59789"/>
    </ligand>
</feature>
<dbReference type="SUPFAM" id="SSF53335">
    <property type="entry name" value="S-adenosyl-L-methionine-dependent methyltransferases"/>
    <property type="match status" value="1"/>
</dbReference>
<comment type="caution">
    <text evidence="1">Lacks conserved residue(s) required for the propagation of feature annotation.</text>
</comment>
<feature type="domain" description="Methyltransferase type 11" evidence="2">
    <location>
        <begin position="65"/>
        <end position="162"/>
    </location>
</feature>
<evidence type="ECO:0000256" key="1">
    <source>
        <dbReference type="HAMAP-Rule" id="MF_02057"/>
    </source>
</evidence>
<feature type="binding site" evidence="1">
    <location>
        <position position="135"/>
    </location>
    <ligand>
        <name>S-adenosyl-L-methionine</name>
        <dbReference type="ChEBI" id="CHEBI:59789"/>
    </ligand>
</feature>
<dbReference type="Proteomes" id="UP001595840">
    <property type="component" value="Unassembled WGS sequence"/>
</dbReference>
<dbReference type="InterPro" id="IPR029063">
    <property type="entry name" value="SAM-dependent_MTases_sf"/>
</dbReference>
<keyword evidence="4" id="KW-1185">Reference proteome</keyword>
<dbReference type="Pfam" id="PF08241">
    <property type="entry name" value="Methyltransf_11"/>
    <property type="match status" value="1"/>
</dbReference>
<keyword evidence="1" id="KW-0819">tRNA processing</keyword>
<dbReference type="Gene3D" id="3.40.50.150">
    <property type="entry name" value="Vaccinia Virus protein VP39"/>
    <property type="match status" value="1"/>
</dbReference>
<gene>
    <name evidence="1" type="primary">cmoM</name>
    <name evidence="3" type="ORF">ACFOX3_06135</name>
</gene>
<dbReference type="CDD" id="cd02440">
    <property type="entry name" value="AdoMet_MTases"/>
    <property type="match status" value="1"/>
</dbReference>
<dbReference type="EMBL" id="JBHSCX010000004">
    <property type="protein sequence ID" value="MFC4361873.1"/>
    <property type="molecule type" value="Genomic_DNA"/>
</dbReference>
<evidence type="ECO:0000259" key="2">
    <source>
        <dbReference type="Pfam" id="PF08241"/>
    </source>
</evidence>
<dbReference type="GO" id="GO:0008168">
    <property type="term" value="F:methyltransferase activity"/>
    <property type="evidence" value="ECO:0007669"/>
    <property type="project" value="UniProtKB-KW"/>
</dbReference>
<sequence length="270" mass="29985">MHKPPGSKRPPILNSDRNFDDLAPRFARNVYGGAKGALRLAVLQRDFGQHLDHLLGQATGVDIFDAGGGQGQFGLSLAQAGHKLTLCDISAEMLALAKAQAEAMAAAQVEFIHASVQDLAQQARHTQCYDLVLCHAVLEWVVDQEGLLKALGQFLKPGGYLSLTFYNRHGLVMKNLLRGQAPPILTGEFRPHRGSLTPNRPLDPAQVLAWLEADWQLLCHSGIRVFQDYQLTPESRLMSAQTLLDLELRLSREEPFRSLGRYQHVILQKR</sequence>
<dbReference type="InterPro" id="IPR013216">
    <property type="entry name" value="Methyltransf_11"/>
</dbReference>
<evidence type="ECO:0000313" key="3">
    <source>
        <dbReference type="EMBL" id="MFC4361873.1"/>
    </source>
</evidence>
<dbReference type="PANTHER" id="PTHR43861">
    <property type="entry name" value="TRANS-ACONITATE 2-METHYLTRANSFERASE-RELATED"/>
    <property type="match status" value="1"/>
</dbReference>
<proteinExistence type="inferred from homology"/>
<comment type="catalytic activity">
    <reaction evidence="1">
        <text>5-carboxymethoxyuridine(34) in tRNA + S-adenosyl-L-methionine = 5-methoxycarbonylmethoxyuridine(34) in tRNA + S-adenosyl-L-homocysteine</text>
        <dbReference type="Rhea" id="RHEA:54080"/>
        <dbReference type="Rhea" id="RHEA-COMP:13383"/>
        <dbReference type="Rhea" id="RHEA-COMP:13781"/>
        <dbReference type="ChEBI" id="CHEBI:57856"/>
        <dbReference type="ChEBI" id="CHEBI:59789"/>
        <dbReference type="ChEBI" id="CHEBI:136879"/>
        <dbReference type="ChEBI" id="CHEBI:138053"/>
    </reaction>
</comment>
<accession>A0ABV8V1X7</accession>
<comment type="function">
    <text evidence="1">Catalyzes the methylation of 5-carboxymethoxyuridine (cmo5U) to form 5-methoxycarbonylmethoxyuridine (mcmo5U) at position 34 in tRNAs.</text>
</comment>
<keyword evidence="1 3" id="KW-0489">Methyltransferase</keyword>
<keyword evidence="1" id="KW-0949">S-adenosyl-L-methionine</keyword>
<feature type="binding site" evidence="1">
    <location>
        <position position="88"/>
    </location>
    <ligand>
        <name>S-adenosyl-L-methionine</name>
        <dbReference type="ChEBI" id="CHEBI:59789"/>
    </ligand>
</feature>
<dbReference type="RefSeq" id="WP_290263966.1">
    <property type="nucleotide sequence ID" value="NZ_JAUFQG010000006.1"/>
</dbReference>
<keyword evidence="1" id="KW-0808">Transferase</keyword>
<reference evidence="4" key="1">
    <citation type="journal article" date="2019" name="Int. J. Syst. Evol. Microbiol.">
        <title>The Global Catalogue of Microorganisms (GCM) 10K type strain sequencing project: providing services to taxonomists for standard genome sequencing and annotation.</title>
        <authorList>
            <consortium name="The Broad Institute Genomics Platform"/>
            <consortium name="The Broad Institute Genome Sequencing Center for Infectious Disease"/>
            <person name="Wu L."/>
            <person name="Ma J."/>
        </authorList>
    </citation>
    <scope>NUCLEOTIDE SEQUENCE [LARGE SCALE GENOMIC DNA]</scope>
    <source>
        <strain evidence="4">CECT 8570</strain>
    </source>
</reference>
<feature type="binding site" evidence="1">
    <location>
        <begin position="67"/>
        <end position="68"/>
    </location>
    <ligand>
        <name>S-adenosyl-L-methionine</name>
        <dbReference type="ChEBI" id="CHEBI:59789"/>
    </ligand>
</feature>
<dbReference type="HAMAP" id="MF_02057">
    <property type="entry name" value="tRNA_methyltr_CmoM"/>
    <property type="match status" value="1"/>
</dbReference>